<keyword evidence="5" id="KW-0010">Activator</keyword>
<sequence>MPADRRAINAPDKVTTARHQFFSQRKVPEALVSTTILKSWIRCSQLGHDTARPPVFEPLEARNLRERKEQHELLRRLYRMELQTLLRGARATGGIVVLSDPEGTVLDAEGDVGFAGKAATMALRPGVVWSEASIGTNAIGTAIHERRPVMVRGGEHFHEPHRDMSCAAAPIFDPTGTIMGVLDLSSHASAMPPATLSMVRLIIDQVEHRLFNDAFNDLDVVRFHTDPSLLGTARECILVFDGDRLVAANRYGLKSIAREWGDIGHTRFSDIFDAPSPGYVFGNSLRFRDNGIAHCRLHLRGGRVVPTAIPGAAEPEPEPISADGSAHDSGTAVTEPIPWPKPWFDSHATVSLNHAVRLVDADVPLLVQGETGSGKEAFARAVHACSSRADKPFIAINCAAIPESLIESELFGHEEGAFTGARKNGARGLLREANGGLLFLDEIGDMPLPLQSRLLRVLQDRQVMPLGGGRPVPLDIRIISATNQDLSELSRESRFRDDLYYRLAQFTITLSPLRERVDRRLLIERLWAEVSRGQTRLPVDVRDRLAAYEWPGNYRELVGALRALAALGGANQMSLEQCLPQALRTPSTLRLDSEQTDRGLLQHHTQDVIRSALEEARGNISMAARKLGINRSTLYRHLQRSITRQ</sequence>
<comment type="caution">
    <text evidence="9">The sequence shown here is derived from an EMBL/GenBank/DDBJ whole genome shotgun (WGS) entry which is preliminary data.</text>
</comment>
<dbReference type="InterPro" id="IPR027417">
    <property type="entry name" value="P-loop_NTPase"/>
</dbReference>
<dbReference type="RefSeq" id="WP_183750120.1">
    <property type="nucleotide sequence ID" value="NZ_JACICC010000001.1"/>
</dbReference>
<dbReference type="InterPro" id="IPR025662">
    <property type="entry name" value="Sigma_54_int_dom_ATP-bd_1"/>
</dbReference>
<evidence type="ECO:0000256" key="1">
    <source>
        <dbReference type="ARBA" id="ARBA00022741"/>
    </source>
</evidence>
<dbReference type="Gene3D" id="1.10.8.60">
    <property type="match status" value="1"/>
</dbReference>
<evidence type="ECO:0000313" key="10">
    <source>
        <dbReference type="Proteomes" id="UP000537592"/>
    </source>
</evidence>
<evidence type="ECO:0000256" key="2">
    <source>
        <dbReference type="ARBA" id="ARBA00022840"/>
    </source>
</evidence>
<dbReference type="Pfam" id="PF01590">
    <property type="entry name" value="GAF"/>
    <property type="match status" value="1"/>
</dbReference>
<evidence type="ECO:0000313" key="9">
    <source>
        <dbReference type="EMBL" id="MBB3808073.1"/>
    </source>
</evidence>
<keyword evidence="4" id="KW-0805">Transcription regulation</keyword>
<dbReference type="GO" id="GO:0043565">
    <property type="term" value="F:sequence-specific DNA binding"/>
    <property type="evidence" value="ECO:0007669"/>
    <property type="project" value="InterPro"/>
</dbReference>
<dbReference type="GO" id="GO:0006355">
    <property type="term" value="P:regulation of DNA-templated transcription"/>
    <property type="evidence" value="ECO:0007669"/>
    <property type="project" value="InterPro"/>
</dbReference>
<evidence type="ECO:0000256" key="5">
    <source>
        <dbReference type="ARBA" id="ARBA00023159"/>
    </source>
</evidence>
<keyword evidence="1" id="KW-0547">Nucleotide-binding</keyword>
<proteinExistence type="predicted"/>
<protein>
    <submittedName>
        <fullName evidence="9">Transcriptional regulator of acetoin/glycerol metabolism</fullName>
    </submittedName>
</protein>
<dbReference type="SUPFAM" id="SSF52540">
    <property type="entry name" value="P-loop containing nucleoside triphosphate hydrolases"/>
    <property type="match status" value="1"/>
</dbReference>
<name>A0A7W5Z126_9HYPH</name>
<dbReference type="Proteomes" id="UP000537592">
    <property type="component" value="Unassembled WGS sequence"/>
</dbReference>
<dbReference type="PANTHER" id="PTHR32071">
    <property type="entry name" value="TRANSCRIPTIONAL REGULATORY PROTEIN"/>
    <property type="match status" value="1"/>
</dbReference>
<accession>A0A7W5Z126</accession>
<dbReference type="InterPro" id="IPR002197">
    <property type="entry name" value="HTH_Fis"/>
</dbReference>
<evidence type="ECO:0000256" key="6">
    <source>
        <dbReference type="ARBA" id="ARBA00023163"/>
    </source>
</evidence>
<dbReference type="Pfam" id="PF02954">
    <property type="entry name" value="HTH_8"/>
    <property type="match status" value="1"/>
</dbReference>
<dbReference type="InterPro" id="IPR003018">
    <property type="entry name" value="GAF"/>
</dbReference>
<dbReference type="FunFam" id="3.40.50.300:FF:000006">
    <property type="entry name" value="DNA-binding transcriptional regulator NtrC"/>
    <property type="match status" value="1"/>
</dbReference>
<dbReference type="PROSITE" id="PS00675">
    <property type="entry name" value="SIGMA54_INTERACT_1"/>
    <property type="match status" value="1"/>
</dbReference>
<dbReference type="EMBL" id="JACICC010000001">
    <property type="protein sequence ID" value="MBB3808073.1"/>
    <property type="molecule type" value="Genomic_DNA"/>
</dbReference>
<gene>
    <name evidence="9" type="ORF">FHS81_000127</name>
</gene>
<organism evidence="9 10">
    <name type="scientific">Pseudochelatococcus contaminans</name>
    <dbReference type="NCBI Taxonomy" id="1538103"/>
    <lineage>
        <taxon>Bacteria</taxon>
        <taxon>Pseudomonadati</taxon>
        <taxon>Pseudomonadota</taxon>
        <taxon>Alphaproteobacteria</taxon>
        <taxon>Hyphomicrobiales</taxon>
        <taxon>Chelatococcaceae</taxon>
        <taxon>Pseudochelatococcus</taxon>
    </lineage>
</organism>
<dbReference type="PROSITE" id="PS50045">
    <property type="entry name" value="SIGMA54_INTERACT_4"/>
    <property type="match status" value="1"/>
</dbReference>
<keyword evidence="6" id="KW-0804">Transcription</keyword>
<dbReference type="SUPFAM" id="SSF46689">
    <property type="entry name" value="Homeodomain-like"/>
    <property type="match status" value="1"/>
</dbReference>
<evidence type="ECO:0000256" key="7">
    <source>
        <dbReference type="SAM" id="MobiDB-lite"/>
    </source>
</evidence>
<dbReference type="AlphaFoldDB" id="A0A7W5Z126"/>
<dbReference type="PRINTS" id="PR01590">
    <property type="entry name" value="HTHFIS"/>
</dbReference>
<evidence type="ECO:0000259" key="8">
    <source>
        <dbReference type="PROSITE" id="PS50045"/>
    </source>
</evidence>
<dbReference type="SUPFAM" id="SSF55781">
    <property type="entry name" value="GAF domain-like"/>
    <property type="match status" value="1"/>
</dbReference>
<keyword evidence="3" id="KW-0902">Two-component regulatory system</keyword>
<dbReference type="GO" id="GO:0000160">
    <property type="term" value="P:phosphorelay signal transduction system"/>
    <property type="evidence" value="ECO:0007669"/>
    <property type="project" value="UniProtKB-KW"/>
</dbReference>
<evidence type="ECO:0000256" key="4">
    <source>
        <dbReference type="ARBA" id="ARBA00023015"/>
    </source>
</evidence>
<dbReference type="InterPro" id="IPR029016">
    <property type="entry name" value="GAF-like_dom_sf"/>
</dbReference>
<keyword evidence="10" id="KW-1185">Reference proteome</keyword>
<feature type="domain" description="Sigma-54 factor interaction" evidence="8">
    <location>
        <begin position="357"/>
        <end position="566"/>
    </location>
</feature>
<dbReference type="Gene3D" id="1.10.10.60">
    <property type="entry name" value="Homeodomain-like"/>
    <property type="match status" value="1"/>
</dbReference>
<dbReference type="InterPro" id="IPR003593">
    <property type="entry name" value="AAA+_ATPase"/>
</dbReference>
<dbReference type="CDD" id="cd00009">
    <property type="entry name" value="AAA"/>
    <property type="match status" value="1"/>
</dbReference>
<dbReference type="GO" id="GO:0005524">
    <property type="term" value="F:ATP binding"/>
    <property type="evidence" value="ECO:0007669"/>
    <property type="project" value="UniProtKB-KW"/>
</dbReference>
<dbReference type="Gene3D" id="3.40.50.300">
    <property type="entry name" value="P-loop containing nucleotide triphosphate hydrolases"/>
    <property type="match status" value="1"/>
</dbReference>
<dbReference type="Gene3D" id="3.30.450.40">
    <property type="match status" value="1"/>
</dbReference>
<dbReference type="InterPro" id="IPR009057">
    <property type="entry name" value="Homeodomain-like_sf"/>
</dbReference>
<keyword evidence="2" id="KW-0067">ATP-binding</keyword>
<reference evidence="9 10" key="1">
    <citation type="submission" date="2020-08" db="EMBL/GenBank/DDBJ databases">
        <title>Genomic Encyclopedia of Type Strains, Phase IV (KMG-IV): sequencing the most valuable type-strain genomes for metagenomic binning, comparative biology and taxonomic classification.</title>
        <authorList>
            <person name="Goeker M."/>
        </authorList>
    </citation>
    <scope>NUCLEOTIDE SEQUENCE [LARGE SCALE GENOMIC DNA]</scope>
    <source>
        <strain evidence="9 10">DSM 28760</strain>
    </source>
</reference>
<evidence type="ECO:0000256" key="3">
    <source>
        <dbReference type="ARBA" id="ARBA00023012"/>
    </source>
</evidence>
<dbReference type="PANTHER" id="PTHR32071:SF77">
    <property type="entry name" value="TRANSCRIPTIONAL REGULATORY PROTEIN"/>
    <property type="match status" value="1"/>
</dbReference>
<dbReference type="SMART" id="SM00382">
    <property type="entry name" value="AAA"/>
    <property type="match status" value="1"/>
</dbReference>
<dbReference type="Pfam" id="PF00158">
    <property type="entry name" value="Sigma54_activat"/>
    <property type="match status" value="1"/>
</dbReference>
<dbReference type="InterPro" id="IPR002078">
    <property type="entry name" value="Sigma_54_int"/>
</dbReference>
<feature type="region of interest" description="Disordered" evidence="7">
    <location>
        <begin position="311"/>
        <end position="332"/>
    </location>
</feature>